<keyword evidence="3" id="KW-1185">Reference proteome</keyword>
<dbReference type="STRING" id="574376.BAMA_13200"/>
<dbReference type="InterPro" id="IPR006837">
    <property type="entry name" value="Divergent_DAC"/>
</dbReference>
<evidence type="ECO:0000313" key="3">
    <source>
        <dbReference type="Proteomes" id="UP000027822"/>
    </source>
</evidence>
<dbReference type="GO" id="GO:0005975">
    <property type="term" value="P:carbohydrate metabolic process"/>
    <property type="evidence" value="ECO:0007669"/>
    <property type="project" value="InterPro"/>
</dbReference>
<dbReference type="SUPFAM" id="SSF88713">
    <property type="entry name" value="Glycoside hydrolase/deacetylase"/>
    <property type="match status" value="1"/>
</dbReference>
<protein>
    <submittedName>
        <fullName evidence="2">Dihydroorotate dehydrogenase</fullName>
    </submittedName>
</protein>
<dbReference type="PANTHER" id="PTHR30105">
    <property type="entry name" value="UNCHARACTERIZED YIBQ-RELATED"/>
    <property type="match status" value="1"/>
</dbReference>
<feature type="chain" id="PRO_5001690752" evidence="1">
    <location>
        <begin position="26"/>
        <end position="258"/>
    </location>
</feature>
<evidence type="ECO:0000256" key="1">
    <source>
        <dbReference type="SAM" id="SignalP"/>
    </source>
</evidence>
<gene>
    <name evidence="2" type="ORF">BAMA_13200</name>
</gene>
<keyword evidence="1" id="KW-0732">Signal</keyword>
<dbReference type="PANTHER" id="PTHR30105:SF2">
    <property type="entry name" value="DIVERGENT POLYSACCHARIDE DEACETYLASE SUPERFAMILY"/>
    <property type="match status" value="1"/>
</dbReference>
<sequence length="258" mass="28489">MRKHILTLFIFTLLSVVLFSSSIYAQTNKVAIVIDDFGNNMKGTEKMLSLPIPLTVAVMPFLPSTKQDAIAAHKKGHEVIIHMPMEPVKGKKEWLGPKALTTDLSDEEITKRVEEAIADVPHAIGMNNHMGSKVTADERMMRIILSICKKHGLFYLDSKTNPNSVAKKLGKELGIPVVENNLFFDDVYTSSHVTRQANVLLKKLQSEPVVIAIGHVGPPGEITSSVIQSYVPKIREKADFIFLSDLVSPQPPVSALQK</sequence>
<feature type="signal peptide" evidence="1">
    <location>
        <begin position="1"/>
        <end position="25"/>
    </location>
</feature>
<dbReference type="eggNOG" id="COG2861">
    <property type="taxonomic scope" value="Bacteria"/>
</dbReference>
<dbReference type="AlphaFoldDB" id="A0A073K1L6"/>
<dbReference type="Proteomes" id="UP000027822">
    <property type="component" value="Unassembled WGS sequence"/>
</dbReference>
<dbReference type="Pfam" id="PF04748">
    <property type="entry name" value="Polysacc_deac_2"/>
    <property type="match status" value="1"/>
</dbReference>
<reference evidence="2 3" key="1">
    <citation type="submission" date="2014-06" db="EMBL/GenBank/DDBJ databases">
        <title>Draft genome sequence of Bacillus manliponensis JCM 15802 (MCCC 1A00708).</title>
        <authorList>
            <person name="Lai Q."/>
            <person name="Liu Y."/>
            <person name="Shao Z."/>
        </authorList>
    </citation>
    <scope>NUCLEOTIDE SEQUENCE [LARGE SCALE GENOMIC DNA]</scope>
    <source>
        <strain evidence="2 3">JCM 15802</strain>
    </source>
</reference>
<dbReference type="Gene3D" id="3.20.20.370">
    <property type="entry name" value="Glycoside hydrolase/deacetylase"/>
    <property type="match status" value="1"/>
</dbReference>
<accession>A0A073K1L6</accession>
<name>A0A073K1L6_9BACI</name>
<organism evidence="2 3">
    <name type="scientific">Bacillus manliponensis</name>
    <dbReference type="NCBI Taxonomy" id="574376"/>
    <lineage>
        <taxon>Bacteria</taxon>
        <taxon>Bacillati</taxon>
        <taxon>Bacillota</taxon>
        <taxon>Bacilli</taxon>
        <taxon>Bacillales</taxon>
        <taxon>Bacillaceae</taxon>
        <taxon>Bacillus</taxon>
        <taxon>Bacillus cereus group</taxon>
    </lineage>
</organism>
<dbReference type="OrthoDB" id="9784811at2"/>
<comment type="caution">
    <text evidence="2">The sequence shown here is derived from an EMBL/GenBank/DDBJ whole genome shotgun (WGS) entry which is preliminary data.</text>
</comment>
<proteinExistence type="predicted"/>
<dbReference type="CDD" id="cd10936">
    <property type="entry name" value="CE4_DAC2"/>
    <property type="match status" value="1"/>
</dbReference>
<dbReference type="EMBL" id="JOTN01000003">
    <property type="protein sequence ID" value="KEK20375.1"/>
    <property type="molecule type" value="Genomic_DNA"/>
</dbReference>
<evidence type="ECO:0000313" key="2">
    <source>
        <dbReference type="EMBL" id="KEK20375.1"/>
    </source>
</evidence>
<dbReference type="RefSeq" id="WP_034636324.1">
    <property type="nucleotide sequence ID" value="NZ_CBCSJC010000004.1"/>
</dbReference>
<dbReference type="InterPro" id="IPR011330">
    <property type="entry name" value="Glyco_hydro/deAcase_b/a-brl"/>
</dbReference>